<dbReference type="Proteomes" id="UP000095283">
    <property type="component" value="Unplaced"/>
</dbReference>
<dbReference type="AlphaFoldDB" id="A0A1I7W699"/>
<organism evidence="1 2">
    <name type="scientific">Heterorhabditis bacteriophora</name>
    <name type="common">Entomopathogenic nematode worm</name>
    <dbReference type="NCBI Taxonomy" id="37862"/>
    <lineage>
        <taxon>Eukaryota</taxon>
        <taxon>Metazoa</taxon>
        <taxon>Ecdysozoa</taxon>
        <taxon>Nematoda</taxon>
        <taxon>Chromadorea</taxon>
        <taxon>Rhabditida</taxon>
        <taxon>Rhabditina</taxon>
        <taxon>Rhabditomorpha</taxon>
        <taxon>Strongyloidea</taxon>
        <taxon>Heterorhabditidae</taxon>
        <taxon>Heterorhabditis</taxon>
    </lineage>
</organism>
<sequence length="73" mass="8674">MELSLIAMNYLKFMNFSEYILSLSGRIYSRRLDTVGKIAEWLPNEYLTAVILFIHERRPRVHTKSWKCLLLAL</sequence>
<name>A0A1I7W699_HETBA</name>
<protein>
    <submittedName>
        <fullName evidence="2">Ovule protein</fullName>
    </submittedName>
</protein>
<keyword evidence="1" id="KW-1185">Reference proteome</keyword>
<reference evidence="2" key="1">
    <citation type="submission" date="2016-11" db="UniProtKB">
        <authorList>
            <consortium name="WormBaseParasite"/>
        </authorList>
    </citation>
    <scope>IDENTIFICATION</scope>
</reference>
<accession>A0A1I7W699</accession>
<dbReference type="WBParaSite" id="Hba_00143">
    <property type="protein sequence ID" value="Hba_00143"/>
    <property type="gene ID" value="Hba_00143"/>
</dbReference>
<proteinExistence type="predicted"/>
<evidence type="ECO:0000313" key="2">
    <source>
        <dbReference type="WBParaSite" id="Hba_00143"/>
    </source>
</evidence>
<evidence type="ECO:0000313" key="1">
    <source>
        <dbReference type="Proteomes" id="UP000095283"/>
    </source>
</evidence>